<dbReference type="NCBIfam" id="TIGR02258">
    <property type="entry name" value="2_5_ligase"/>
    <property type="match status" value="1"/>
</dbReference>
<dbReference type="HAMAP" id="MF_01940">
    <property type="entry name" value="RNA_CPDase"/>
    <property type="match status" value="1"/>
</dbReference>
<dbReference type="PANTHER" id="PTHR35561">
    <property type="entry name" value="RNA 2',3'-CYCLIC PHOSPHODIESTERASE"/>
    <property type="match status" value="1"/>
</dbReference>
<comment type="catalytic activity">
    <reaction evidence="2">
        <text>a 3'-end 2',3'-cyclophospho-ribonucleotide-RNA + H2O = a 3'-end 2'-phospho-ribonucleotide-RNA + H(+)</text>
        <dbReference type="Rhea" id="RHEA:11828"/>
        <dbReference type="Rhea" id="RHEA-COMP:10464"/>
        <dbReference type="Rhea" id="RHEA-COMP:17353"/>
        <dbReference type="ChEBI" id="CHEBI:15377"/>
        <dbReference type="ChEBI" id="CHEBI:15378"/>
        <dbReference type="ChEBI" id="CHEBI:83064"/>
        <dbReference type="ChEBI" id="CHEBI:173113"/>
        <dbReference type="EC" id="3.1.4.58"/>
    </reaction>
</comment>
<feature type="active site" description="Proton donor" evidence="2">
    <location>
        <position position="40"/>
    </location>
</feature>
<dbReference type="Proteomes" id="UP000832041">
    <property type="component" value="Chromosome"/>
</dbReference>
<keyword evidence="1 2" id="KW-0378">Hydrolase</keyword>
<gene>
    <name evidence="3" type="primary">thpR</name>
    <name evidence="3" type="ORF">FOF52_18780</name>
</gene>
<feature type="active site" description="Proton acceptor" evidence="2">
    <location>
        <position position="128"/>
    </location>
</feature>
<proteinExistence type="inferred from homology"/>
<organism evidence="3 4">
    <name type="scientific">Thermobifida alba</name>
    <name type="common">Thermomonospora alba</name>
    <dbReference type="NCBI Taxonomy" id="53522"/>
    <lineage>
        <taxon>Bacteria</taxon>
        <taxon>Bacillati</taxon>
        <taxon>Actinomycetota</taxon>
        <taxon>Actinomycetes</taxon>
        <taxon>Streptosporangiales</taxon>
        <taxon>Nocardiopsidaceae</taxon>
        <taxon>Thermobifida</taxon>
    </lineage>
</organism>
<feature type="short sequence motif" description="HXTX 2" evidence="2">
    <location>
        <begin position="128"/>
        <end position="131"/>
    </location>
</feature>
<evidence type="ECO:0000256" key="1">
    <source>
        <dbReference type="ARBA" id="ARBA00022801"/>
    </source>
</evidence>
<dbReference type="SUPFAM" id="SSF55144">
    <property type="entry name" value="LigT-like"/>
    <property type="match status" value="1"/>
</dbReference>
<dbReference type="Gene3D" id="3.90.1140.10">
    <property type="entry name" value="Cyclic phosphodiesterase"/>
    <property type="match status" value="1"/>
</dbReference>
<name>A0ABY4L8L4_THEAE</name>
<evidence type="ECO:0000256" key="2">
    <source>
        <dbReference type="HAMAP-Rule" id="MF_01940"/>
    </source>
</evidence>
<dbReference type="EMBL" id="CP051627">
    <property type="protein sequence ID" value="UPT23620.1"/>
    <property type="molecule type" value="Genomic_DNA"/>
</dbReference>
<dbReference type="Pfam" id="PF13563">
    <property type="entry name" value="2_5_RNA_ligase2"/>
    <property type="match status" value="1"/>
</dbReference>
<accession>A0ABY4L8L4</accession>
<dbReference type="EC" id="3.1.4.58" evidence="2"/>
<sequence length="182" mass="19785">MRLFTAVVPPAAVLDALGTAVEAARPTARALRWAPREQWHVTLLFLGEVPDERVDAVAEELGRVAVRHPAMSLSLRGGGTFPTKPVRSRVLWAGLDGDTEALTALANDLRDAAAGLGIPVEDRRYTPHLTVARARITTNLTAPHARLDTLATEPWRAGEVHLVHSRLGGTPRYRTIATWELA</sequence>
<protein>
    <recommendedName>
        <fullName evidence="2">RNA 2',3'-cyclic phosphodiesterase</fullName>
        <shortName evidence="2">RNA 2',3'-CPDase</shortName>
        <ecNumber evidence="2">3.1.4.58</ecNumber>
    </recommendedName>
</protein>
<keyword evidence="4" id="KW-1185">Reference proteome</keyword>
<evidence type="ECO:0000313" key="4">
    <source>
        <dbReference type="Proteomes" id="UP000832041"/>
    </source>
</evidence>
<dbReference type="PANTHER" id="PTHR35561:SF1">
    <property type="entry name" value="RNA 2',3'-CYCLIC PHOSPHODIESTERASE"/>
    <property type="match status" value="1"/>
</dbReference>
<evidence type="ECO:0000313" key="3">
    <source>
        <dbReference type="EMBL" id="UPT23620.1"/>
    </source>
</evidence>
<comment type="similarity">
    <text evidence="2">Belongs to the 2H phosphoesterase superfamily. ThpR family.</text>
</comment>
<reference evidence="3 4" key="1">
    <citation type="submission" date="2020-04" db="EMBL/GenBank/DDBJ databases">
        <title>Thermobifida alba genome sequencing and assembly.</title>
        <authorList>
            <person name="Luzics S."/>
            <person name="Horvath B."/>
            <person name="Nagy I."/>
            <person name="Toth A."/>
            <person name="Nagy I."/>
            <person name="Kukolya J."/>
        </authorList>
    </citation>
    <scope>NUCLEOTIDE SEQUENCE [LARGE SCALE GENOMIC DNA]</scope>
    <source>
        <strain evidence="3 4">DSM 43795</strain>
    </source>
</reference>
<comment type="function">
    <text evidence="2">Hydrolyzes RNA 2',3'-cyclic phosphodiester to an RNA 2'-phosphomonoester.</text>
</comment>
<dbReference type="InterPro" id="IPR009097">
    <property type="entry name" value="Cyclic_Pdiesterase"/>
</dbReference>
<dbReference type="InterPro" id="IPR004175">
    <property type="entry name" value="RNA_CPDase"/>
</dbReference>
<feature type="short sequence motif" description="HXTX 1" evidence="2">
    <location>
        <begin position="40"/>
        <end position="43"/>
    </location>
</feature>